<dbReference type="PROSITE" id="PS51000">
    <property type="entry name" value="HTH_DEOR_2"/>
    <property type="match status" value="1"/>
</dbReference>
<dbReference type="GO" id="GO:0003677">
    <property type="term" value="F:DNA binding"/>
    <property type="evidence" value="ECO:0007669"/>
    <property type="project" value="UniProtKB-KW"/>
</dbReference>
<keyword evidence="3" id="KW-0804">Transcription</keyword>
<keyword evidence="7" id="KW-1185">Reference proteome</keyword>
<evidence type="ECO:0000313" key="6">
    <source>
        <dbReference type="EMBL" id="MCJ2182527.1"/>
    </source>
</evidence>
<dbReference type="PANTHER" id="PTHR30363:SF44">
    <property type="entry name" value="AGA OPERON TRANSCRIPTIONAL REPRESSOR-RELATED"/>
    <property type="match status" value="1"/>
</dbReference>
<dbReference type="SMART" id="SM01134">
    <property type="entry name" value="DeoRC"/>
    <property type="match status" value="1"/>
</dbReference>
<dbReference type="InterPro" id="IPR037171">
    <property type="entry name" value="NagB/RpiA_transferase-like"/>
</dbReference>
<dbReference type="InterPro" id="IPR036390">
    <property type="entry name" value="WH_DNA-bd_sf"/>
</dbReference>
<sequence length="258" mass="28088">MPHGDRGVWAEERRQKILSVLENENRVAADELAIQFDVSRETIRRDLKTLEEEGLIRRTHGGALSTQNERPFKERSSTRMPEKRALARLAARLLQPGECCFIDAGSTTSALAESLATLERISIITNSVALVMALREQGSRAEILLLGGTVAPDVPGTYGPLALEQLANLRADVAFISPVGIDPLGGVTYFDFSEAEIARAMLRNARRRVVLADSSKCHVVSRVIVSPCRDVDILVSDIADAQEFLHGGVGQVMTSAEA</sequence>
<dbReference type="InterPro" id="IPR036388">
    <property type="entry name" value="WH-like_DNA-bd_sf"/>
</dbReference>
<dbReference type="PROSITE" id="PS00894">
    <property type="entry name" value="HTH_DEOR_1"/>
    <property type="match status" value="1"/>
</dbReference>
<dbReference type="InterPro" id="IPR018356">
    <property type="entry name" value="Tscrpt_reg_HTH_DeoR_CS"/>
</dbReference>
<dbReference type="SUPFAM" id="SSF46785">
    <property type="entry name" value="Winged helix' DNA-binding domain"/>
    <property type="match status" value="1"/>
</dbReference>
<feature type="domain" description="HTH deoR-type" evidence="5">
    <location>
        <begin position="10"/>
        <end position="65"/>
    </location>
</feature>
<dbReference type="Gene3D" id="1.10.10.10">
    <property type="entry name" value="Winged helix-like DNA-binding domain superfamily/Winged helix DNA-binding domain"/>
    <property type="match status" value="1"/>
</dbReference>
<dbReference type="SMART" id="SM00420">
    <property type="entry name" value="HTH_DEOR"/>
    <property type="match status" value="1"/>
</dbReference>
<dbReference type="Proteomes" id="UP001162881">
    <property type="component" value="Unassembled WGS sequence"/>
</dbReference>
<dbReference type="RefSeq" id="WP_244018550.1">
    <property type="nucleotide sequence ID" value="NZ_JALHLF010000019.1"/>
</dbReference>
<dbReference type="InterPro" id="IPR050313">
    <property type="entry name" value="Carb_Metab_HTH_regulators"/>
</dbReference>
<feature type="compositionally biased region" description="Basic and acidic residues" evidence="4">
    <location>
        <begin position="70"/>
        <end position="79"/>
    </location>
</feature>
<evidence type="ECO:0000256" key="2">
    <source>
        <dbReference type="ARBA" id="ARBA00023125"/>
    </source>
</evidence>
<gene>
    <name evidence="6" type="ORF">MTR62_07455</name>
</gene>
<reference evidence="6" key="1">
    <citation type="submission" date="2022-03" db="EMBL/GenBank/DDBJ databases">
        <title>Identification of a novel bacterium isolated from mangrove sediments.</title>
        <authorList>
            <person name="Pan X."/>
        </authorList>
    </citation>
    <scope>NUCLEOTIDE SEQUENCE</scope>
    <source>
        <strain evidence="6">B1949</strain>
    </source>
</reference>
<dbReference type="InterPro" id="IPR000524">
    <property type="entry name" value="Tscrpt_reg_HTH_GntR"/>
</dbReference>
<dbReference type="EMBL" id="JALHLF010000019">
    <property type="protein sequence ID" value="MCJ2182527.1"/>
    <property type="molecule type" value="Genomic_DNA"/>
</dbReference>
<dbReference type="Gene3D" id="3.40.50.1360">
    <property type="match status" value="1"/>
</dbReference>
<keyword evidence="2 6" id="KW-0238">DNA-binding</keyword>
<name>A0ABT0BBT7_9SPHN</name>
<evidence type="ECO:0000256" key="1">
    <source>
        <dbReference type="ARBA" id="ARBA00023015"/>
    </source>
</evidence>
<dbReference type="PRINTS" id="PR00037">
    <property type="entry name" value="HTHLACR"/>
</dbReference>
<dbReference type="Pfam" id="PF08220">
    <property type="entry name" value="HTH_DeoR"/>
    <property type="match status" value="1"/>
</dbReference>
<feature type="region of interest" description="Disordered" evidence="4">
    <location>
        <begin position="60"/>
        <end position="79"/>
    </location>
</feature>
<evidence type="ECO:0000256" key="3">
    <source>
        <dbReference type="ARBA" id="ARBA00023163"/>
    </source>
</evidence>
<accession>A0ABT0BBT7</accession>
<dbReference type="SUPFAM" id="SSF100950">
    <property type="entry name" value="NagB/RpiA/CoA transferase-like"/>
    <property type="match status" value="1"/>
</dbReference>
<dbReference type="PRINTS" id="PR00035">
    <property type="entry name" value="HTHGNTR"/>
</dbReference>
<dbReference type="InterPro" id="IPR014036">
    <property type="entry name" value="DeoR-like_C"/>
</dbReference>
<dbReference type="PANTHER" id="PTHR30363">
    <property type="entry name" value="HTH-TYPE TRANSCRIPTIONAL REGULATOR SRLR-RELATED"/>
    <property type="match status" value="1"/>
</dbReference>
<dbReference type="InterPro" id="IPR001034">
    <property type="entry name" value="DeoR_HTH"/>
</dbReference>
<keyword evidence="1" id="KW-0805">Transcription regulation</keyword>
<evidence type="ECO:0000259" key="5">
    <source>
        <dbReference type="PROSITE" id="PS51000"/>
    </source>
</evidence>
<protein>
    <submittedName>
        <fullName evidence="6">DeoR/GlpR family DNA-binding transcription regulator</fullName>
    </submittedName>
</protein>
<evidence type="ECO:0000313" key="7">
    <source>
        <dbReference type="Proteomes" id="UP001162881"/>
    </source>
</evidence>
<dbReference type="Pfam" id="PF00455">
    <property type="entry name" value="DeoRC"/>
    <property type="match status" value="1"/>
</dbReference>
<comment type="caution">
    <text evidence="6">The sequence shown here is derived from an EMBL/GenBank/DDBJ whole genome shotgun (WGS) entry which is preliminary data.</text>
</comment>
<organism evidence="6 7">
    <name type="scientific">Novosphingobium organovorum</name>
    <dbReference type="NCBI Taxonomy" id="2930092"/>
    <lineage>
        <taxon>Bacteria</taxon>
        <taxon>Pseudomonadati</taxon>
        <taxon>Pseudomonadota</taxon>
        <taxon>Alphaproteobacteria</taxon>
        <taxon>Sphingomonadales</taxon>
        <taxon>Sphingomonadaceae</taxon>
        <taxon>Novosphingobium</taxon>
    </lineage>
</organism>
<proteinExistence type="predicted"/>
<evidence type="ECO:0000256" key="4">
    <source>
        <dbReference type="SAM" id="MobiDB-lite"/>
    </source>
</evidence>